<organism evidence="2 3">
    <name type="scientific">Aspergillus lucknowensis</name>
    <dbReference type="NCBI Taxonomy" id="176173"/>
    <lineage>
        <taxon>Eukaryota</taxon>
        <taxon>Fungi</taxon>
        <taxon>Dikarya</taxon>
        <taxon>Ascomycota</taxon>
        <taxon>Pezizomycotina</taxon>
        <taxon>Eurotiomycetes</taxon>
        <taxon>Eurotiomycetidae</taxon>
        <taxon>Eurotiales</taxon>
        <taxon>Aspergillaceae</taxon>
        <taxon>Aspergillus</taxon>
        <taxon>Aspergillus subgen. Nidulantes</taxon>
    </lineage>
</organism>
<dbReference type="EMBL" id="JBFXLQ010000066">
    <property type="protein sequence ID" value="KAL2862545.1"/>
    <property type="molecule type" value="Genomic_DNA"/>
</dbReference>
<name>A0ABR4LDM3_9EURO</name>
<feature type="chain" id="PRO_5045831732" evidence="1">
    <location>
        <begin position="18"/>
        <end position="187"/>
    </location>
</feature>
<evidence type="ECO:0000313" key="2">
    <source>
        <dbReference type="EMBL" id="KAL2862545.1"/>
    </source>
</evidence>
<dbReference type="Proteomes" id="UP001610432">
    <property type="component" value="Unassembled WGS sequence"/>
</dbReference>
<dbReference type="Pfam" id="PF12296">
    <property type="entry name" value="HsbA"/>
    <property type="match status" value="1"/>
</dbReference>
<feature type="signal peptide" evidence="1">
    <location>
        <begin position="1"/>
        <end position="17"/>
    </location>
</feature>
<dbReference type="GeneID" id="98148963"/>
<dbReference type="PANTHER" id="PTHR38123:SF4">
    <property type="entry name" value="CELL WALL GALACTOMANNOPROTEIN, PUTATIVE (AFU_ORTHOLOGUE AFUA_4G00870)-RELATED"/>
    <property type="match status" value="1"/>
</dbReference>
<proteinExistence type="predicted"/>
<dbReference type="InterPro" id="IPR021054">
    <property type="entry name" value="Cell_wall_mannoprotein_1"/>
</dbReference>
<evidence type="ECO:0000256" key="1">
    <source>
        <dbReference type="SAM" id="SignalP"/>
    </source>
</evidence>
<dbReference type="RefSeq" id="XP_070881524.1">
    <property type="nucleotide sequence ID" value="XM_071033891.1"/>
</dbReference>
<protein>
    <submittedName>
        <fullName evidence="2">Hydrophobic surface binding protein A-domain-containing protein</fullName>
    </submittedName>
</protein>
<comment type="caution">
    <text evidence="2">The sequence shown here is derived from an EMBL/GenBank/DDBJ whole genome shotgun (WGS) entry which is preliminary data.</text>
</comment>
<sequence length="187" mass="19640">MRFNVPLVLAVAGLAQATPVTNNDLVKRDAAAVVDAVTTISDATVELNTTVSSYGGGLLGTGTALKIQIQAIGLSNDIKDAISTTQESKNFTTDGSMAVSEAFLDLQPTIASSLDTFVRKKPEIDTGLLGIGSLAFLVKANLENLRDLAGQLGEEVTAKLAPPYNELAPTILQQITDKFDKTIAVYS</sequence>
<accession>A0ABR4LDM3</accession>
<keyword evidence="1" id="KW-0732">Signal</keyword>
<gene>
    <name evidence="2" type="ORF">BJX67DRAFT_385566</name>
</gene>
<dbReference type="PANTHER" id="PTHR38123">
    <property type="entry name" value="CELL WALL SERINE-THREONINE-RICH GALACTOMANNOPROTEIN MP1 (AFU_ORTHOLOGUE AFUA_4G03240)"/>
    <property type="match status" value="1"/>
</dbReference>
<dbReference type="Gene3D" id="1.20.1280.140">
    <property type="match status" value="1"/>
</dbReference>
<evidence type="ECO:0000313" key="3">
    <source>
        <dbReference type="Proteomes" id="UP001610432"/>
    </source>
</evidence>
<keyword evidence="3" id="KW-1185">Reference proteome</keyword>
<reference evidence="2 3" key="1">
    <citation type="submission" date="2024-07" db="EMBL/GenBank/DDBJ databases">
        <title>Section-level genome sequencing and comparative genomics of Aspergillus sections Usti and Cavernicolus.</title>
        <authorList>
            <consortium name="Lawrence Berkeley National Laboratory"/>
            <person name="Nybo J.L."/>
            <person name="Vesth T.C."/>
            <person name="Theobald S."/>
            <person name="Frisvad J.C."/>
            <person name="Larsen T.O."/>
            <person name="Kjaerboelling I."/>
            <person name="Rothschild-Mancinelli K."/>
            <person name="Lyhne E.K."/>
            <person name="Kogle M.E."/>
            <person name="Barry K."/>
            <person name="Clum A."/>
            <person name="Na H."/>
            <person name="Ledsgaard L."/>
            <person name="Lin J."/>
            <person name="Lipzen A."/>
            <person name="Kuo A."/>
            <person name="Riley R."/>
            <person name="Mondo S."/>
            <person name="Labutti K."/>
            <person name="Haridas S."/>
            <person name="Pangalinan J."/>
            <person name="Salamov A.A."/>
            <person name="Simmons B.A."/>
            <person name="Magnuson J.K."/>
            <person name="Chen J."/>
            <person name="Drula E."/>
            <person name="Henrissat B."/>
            <person name="Wiebenga A."/>
            <person name="Lubbers R.J."/>
            <person name="Gomes A.C."/>
            <person name="Macurrencykelacurrency M.R."/>
            <person name="Stajich J."/>
            <person name="Grigoriev I.V."/>
            <person name="Mortensen U.H."/>
            <person name="De Vries R.P."/>
            <person name="Baker S.E."/>
            <person name="Andersen M.R."/>
        </authorList>
    </citation>
    <scope>NUCLEOTIDE SEQUENCE [LARGE SCALE GENOMIC DNA]</scope>
    <source>
        <strain evidence="2 3">CBS 449.75</strain>
    </source>
</reference>